<dbReference type="SUPFAM" id="SSF48317">
    <property type="entry name" value="Acid phosphatase/Vanadium-dependent haloperoxidase"/>
    <property type="match status" value="1"/>
</dbReference>
<dbReference type="OrthoDB" id="103227at2"/>
<dbReference type="Gene3D" id="1.10.606.20">
    <property type="match status" value="1"/>
</dbReference>
<comment type="caution">
    <text evidence="2">The sequence shown here is derived from an EMBL/GenBank/DDBJ whole genome shotgun (WGS) entry which is preliminary data.</text>
</comment>
<keyword evidence="1" id="KW-0732">Signal</keyword>
<dbReference type="EMBL" id="AVPJ01000014">
    <property type="protein sequence ID" value="KGN30998.1"/>
    <property type="molecule type" value="Genomic_DNA"/>
</dbReference>
<reference evidence="2 3" key="1">
    <citation type="submission" date="2013-08" db="EMBL/GenBank/DDBJ databases">
        <title>The genome sequence of Knoellia sinensis.</title>
        <authorList>
            <person name="Zhu W."/>
            <person name="Wang G."/>
        </authorList>
    </citation>
    <scope>NUCLEOTIDE SEQUENCE [LARGE SCALE GENOMIC DNA]</scope>
    <source>
        <strain evidence="2 3">KCTC 19936</strain>
    </source>
</reference>
<dbReference type="InterPro" id="IPR036938">
    <property type="entry name" value="PAP2/HPO_sf"/>
</dbReference>
<evidence type="ECO:0000256" key="1">
    <source>
        <dbReference type="SAM" id="SignalP"/>
    </source>
</evidence>
<dbReference type="STRING" id="1385520.N802_05180"/>
<protein>
    <recommendedName>
        <fullName evidence="4">Phosphatidic acid phosphatase type 2/haloperoxidase domain-containing protein</fullName>
    </recommendedName>
</protein>
<dbReference type="CDD" id="cd03398">
    <property type="entry name" value="PAP2_haloperoxidase"/>
    <property type="match status" value="1"/>
</dbReference>
<proteinExistence type="predicted"/>
<feature type="chain" id="PRO_5001970921" description="Phosphatidic acid phosphatase type 2/haloperoxidase domain-containing protein" evidence="1">
    <location>
        <begin position="31"/>
        <end position="412"/>
    </location>
</feature>
<accession>A0A0A0J1R1</accession>
<dbReference type="PANTHER" id="PTHR34599:SF1">
    <property type="entry name" value="PHOSPHATIDIC ACID PHOSPHATASE TYPE 2_HALOPEROXIDASE DOMAIN-CONTAINING PROTEIN"/>
    <property type="match status" value="1"/>
</dbReference>
<organism evidence="2 3">
    <name type="scientific">Knoellia sinensis KCTC 19936</name>
    <dbReference type="NCBI Taxonomy" id="1385520"/>
    <lineage>
        <taxon>Bacteria</taxon>
        <taxon>Bacillati</taxon>
        <taxon>Actinomycetota</taxon>
        <taxon>Actinomycetes</taxon>
        <taxon>Micrococcales</taxon>
        <taxon>Intrasporangiaceae</taxon>
        <taxon>Knoellia</taxon>
    </lineage>
</organism>
<sequence>MHLTRRACALISSAVITVPLALGTTTAAQASGSSKADVGDSAQVVIEWQRILNTTVYPAMPIPNGVPLLGYTSMAMLDAVDRSLKAGDSSETAAVATAAHDVLVHYFPAQKGTLDARLATSLASVGDADEKARGSFLGAASASLMLASRVGDGFGDTSIHYTLPPGIGVWQPIPPTTDMLAAWLGSVDPLVLRRPIRVNGPDKLTSRGYAKDFAEVKRLGGNAATGSERTQEQTDIAVFFNGNAATMIPDALGRNLEASGALTIRGTALVFARIHAAMADSIIQSWRLKRDLGFWRPFEAIQSGDLDGNPATTGQANWEPLIGKPPYSDYVSGHASLTGPAAEVVRRTLGDKVTLEMISGTTPVHRTYTSLKALEFDAFHARIWGGLHFRDAMDDGYRIGHLTARHVMADLR</sequence>
<name>A0A0A0J1R1_9MICO</name>
<evidence type="ECO:0000313" key="2">
    <source>
        <dbReference type="EMBL" id="KGN30998.1"/>
    </source>
</evidence>
<dbReference type="PANTHER" id="PTHR34599">
    <property type="entry name" value="PEROXIDASE-RELATED"/>
    <property type="match status" value="1"/>
</dbReference>
<gene>
    <name evidence="2" type="ORF">N802_05180</name>
</gene>
<evidence type="ECO:0000313" key="3">
    <source>
        <dbReference type="Proteomes" id="UP000030002"/>
    </source>
</evidence>
<keyword evidence="3" id="KW-1185">Reference proteome</keyword>
<evidence type="ECO:0008006" key="4">
    <source>
        <dbReference type="Google" id="ProtNLM"/>
    </source>
</evidence>
<dbReference type="eggNOG" id="COG0671">
    <property type="taxonomic scope" value="Bacteria"/>
</dbReference>
<feature type="signal peptide" evidence="1">
    <location>
        <begin position="1"/>
        <end position="30"/>
    </location>
</feature>
<dbReference type="Proteomes" id="UP000030002">
    <property type="component" value="Unassembled WGS sequence"/>
</dbReference>
<dbReference type="InterPro" id="IPR052559">
    <property type="entry name" value="V-haloperoxidase"/>
</dbReference>
<dbReference type="AlphaFoldDB" id="A0A0A0J1R1"/>
<dbReference type="RefSeq" id="WP_052110019.1">
    <property type="nucleotide sequence ID" value="NZ_AVPJ01000014.1"/>
</dbReference>